<feature type="region of interest" description="Disordered" evidence="1">
    <location>
        <begin position="1"/>
        <end position="115"/>
    </location>
</feature>
<feature type="compositionally biased region" description="Basic and acidic residues" evidence="1">
    <location>
        <begin position="106"/>
        <end position="115"/>
    </location>
</feature>
<dbReference type="AlphaFoldDB" id="A0A5C6AHI7"/>
<protein>
    <submittedName>
        <fullName evidence="2">Uncharacterized protein</fullName>
    </submittedName>
</protein>
<comment type="caution">
    <text evidence="2">The sequence shown here is derived from an EMBL/GenBank/DDBJ whole genome shotgun (WGS) entry which is preliminary data.</text>
</comment>
<feature type="compositionally biased region" description="Polar residues" evidence="1">
    <location>
        <begin position="200"/>
        <end position="219"/>
    </location>
</feature>
<dbReference type="OrthoDB" id="9853683at2"/>
<keyword evidence="3" id="KW-1185">Reference proteome</keyword>
<reference evidence="2 3" key="1">
    <citation type="submission" date="2019-02" db="EMBL/GenBank/DDBJ databases">
        <title>Deep-cultivation of Planctomycetes and their phenomic and genomic characterization uncovers novel biology.</title>
        <authorList>
            <person name="Wiegand S."/>
            <person name="Jogler M."/>
            <person name="Boedeker C."/>
            <person name="Pinto D."/>
            <person name="Vollmers J."/>
            <person name="Rivas-Marin E."/>
            <person name="Kohn T."/>
            <person name="Peeters S.H."/>
            <person name="Heuer A."/>
            <person name="Rast P."/>
            <person name="Oberbeckmann S."/>
            <person name="Bunk B."/>
            <person name="Jeske O."/>
            <person name="Meyerdierks A."/>
            <person name="Storesund J.E."/>
            <person name="Kallscheuer N."/>
            <person name="Luecker S."/>
            <person name="Lage O.M."/>
            <person name="Pohl T."/>
            <person name="Merkel B.J."/>
            <person name="Hornburger P."/>
            <person name="Mueller R.-W."/>
            <person name="Bruemmer F."/>
            <person name="Labrenz M."/>
            <person name="Spormann A.M."/>
            <person name="Op Den Camp H."/>
            <person name="Overmann J."/>
            <person name="Amann R."/>
            <person name="Jetten M.S.M."/>
            <person name="Mascher T."/>
            <person name="Medema M.H."/>
            <person name="Devos D.P."/>
            <person name="Kaster A.-K."/>
            <person name="Ovreas L."/>
            <person name="Rohde M."/>
            <person name="Galperin M.Y."/>
            <person name="Jogler C."/>
        </authorList>
    </citation>
    <scope>NUCLEOTIDE SEQUENCE [LARGE SCALE GENOMIC DNA]</scope>
    <source>
        <strain evidence="2 3">Pla100</strain>
    </source>
</reference>
<dbReference type="RefSeq" id="WP_146577542.1">
    <property type="nucleotide sequence ID" value="NZ_SJPM01000003.1"/>
</dbReference>
<feature type="region of interest" description="Disordered" evidence="1">
    <location>
        <begin position="338"/>
        <end position="394"/>
    </location>
</feature>
<evidence type="ECO:0000256" key="1">
    <source>
        <dbReference type="SAM" id="MobiDB-lite"/>
    </source>
</evidence>
<sequence>MTLASDHTTARSTDREGIPPTLLRLPDLDPPPSDASNEAALATASMGTIQADAASPFDPQDIRDGASNPPPSPRSAMRSHVEAAVSAAAIASEPSSDSELPPTEKTFVEPARRSEPIESIERLQSDEVSWLTIFASRKTLLVLLALVAGVAIFSPRGEEAPSDQETPMLVDLSSTSDELPKTDLNTLPDPNEAFRDPESLQATRSSAAQLRQPIASHNPSRAHLDISEPISFEPPTPKPQLASMPSMSPSVNVGRQESPSFEPLDDFDMTIAFPSEAAPAIDMVGDSEPTEKESSARLVESRTPHAITDWKKFLPGMNVTESSERMDSSPDKVIRTSAAPAEPNFEFALPGEPSVDSSGAMKATSIPSNAIPSGSTPEARVAMPPTPSMPSSRY</sequence>
<feature type="region of interest" description="Disordered" evidence="1">
    <location>
        <begin position="174"/>
        <end position="258"/>
    </location>
</feature>
<feature type="compositionally biased region" description="Polar residues" evidence="1">
    <location>
        <begin position="243"/>
        <end position="258"/>
    </location>
</feature>
<name>A0A5C6AHI7_9BACT</name>
<feature type="compositionally biased region" description="Basic and acidic residues" evidence="1">
    <location>
        <begin position="8"/>
        <end position="17"/>
    </location>
</feature>
<dbReference type="EMBL" id="SJPM01000003">
    <property type="protein sequence ID" value="TWT98880.1"/>
    <property type="molecule type" value="Genomic_DNA"/>
</dbReference>
<dbReference type="Proteomes" id="UP000316213">
    <property type="component" value="Unassembled WGS sequence"/>
</dbReference>
<evidence type="ECO:0000313" key="3">
    <source>
        <dbReference type="Proteomes" id="UP000316213"/>
    </source>
</evidence>
<feature type="compositionally biased region" description="Low complexity" evidence="1">
    <location>
        <begin position="82"/>
        <end position="99"/>
    </location>
</feature>
<organism evidence="2 3">
    <name type="scientific">Neorhodopirellula pilleata</name>
    <dbReference type="NCBI Taxonomy" id="2714738"/>
    <lineage>
        <taxon>Bacteria</taxon>
        <taxon>Pseudomonadati</taxon>
        <taxon>Planctomycetota</taxon>
        <taxon>Planctomycetia</taxon>
        <taxon>Pirellulales</taxon>
        <taxon>Pirellulaceae</taxon>
        <taxon>Neorhodopirellula</taxon>
    </lineage>
</organism>
<feature type="compositionally biased region" description="Polar residues" evidence="1">
    <location>
        <begin position="365"/>
        <end position="376"/>
    </location>
</feature>
<proteinExistence type="predicted"/>
<evidence type="ECO:0000313" key="2">
    <source>
        <dbReference type="EMBL" id="TWT98880.1"/>
    </source>
</evidence>
<accession>A0A5C6AHI7</accession>
<gene>
    <name evidence="2" type="ORF">Pla100_20460</name>
</gene>